<evidence type="ECO:0000256" key="2">
    <source>
        <dbReference type="SAM" id="Phobius"/>
    </source>
</evidence>
<evidence type="ECO:0000313" key="6">
    <source>
        <dbReference type="Proteomes" id="UP000232875"/>
    </source>
</evidence>
<name>A0A2N1JGD0_9BASI</name>
<dbReference type="GO" id="GO:0016757">
    <property type="term" value="F:glycosyltransferase activity"/>
    <property type="evidence" value="ECO:0007669"/>
    <property type="project" value="UniProtKB-KW"/>
</dbReference>
<keyword evidence="2" id="KW-1133">Transmembrane helix</keyword>
<dbReference type="EMBL" id="KZ454987">
    <property type="protein sequence ID" value="PKI85585.1"/>
    <property type="molecule type" value="Genomic_DNA"/>
</dbReference>
<dbReference type="PANTHER" id="PTHR45947:SF3">
    <property type="entry name" value="SULFOQUINOVOSYL TRANSFERASE SQD2"/>
    <property type="match status" value="1"/>
</dbReference>
<organism evidence="5 6">
    <name type="scientific">Malassezia vespertilionis</name>
    <dbReference type="NCBI Taxonomy" id="2020962"/>
    <lineage>
        <taxon>Eukaryota</taxon>
        <taxon>Fungi</taxon>
        <taxon>Dikarya</taxon>
        <taxon>Basidiomycota</taxon>
        <taxon>Ustilaginomycotina</taxon>
        <taxon>Malasseziomycetes</taxon>
        <taxon>Malasseziales</taxon>
        <taxon>Malasseziaceae</taxon>
        <taxon>Malassezia</taxon>
    </lineage>
</organism>
<dbReference type="Pfam" id="PF00534">
    <property type="entry name" value="Glycos_transf_1"/>
    <property type="match status" value="1"/>
</dbReference>
<feature type="transmembrane region" description="Helical" evidence="2">
    <location>
        <begin position="574"/>
        <end position="593"/>
    </location>
</feature>
<dbReference type="OrthoDB" id="443318at2759"/>
<keyword evidence="1" id="KW-0328">Glycosyltransferase</keyword>
<keyword evidence="1" id="KW-0808">Transferase</keyword>
<dbReference type="InterPro" id="IPR050194">
    <property type="entry name" value="Glycosyltransferase_grp1"/>
</dbReference>
<evidence type="ECO:0000256" key="1">
    <source>
        <dbReference type="ARBA" id="ARBA00022676"/>
    </source>
</evidence>
<dbReference type="InterPro" id="IPR028098">
    <property type="entry name" value="Glyco_trans_4-like_N"/>
</dbReference>
<evidence type="ECO:0000313" key="5">
    <source>
        <dbReference type="EMBL" id="PKI85585.1"/>
    </source>
</evidence>
<keyword evidence="2" id="KW-0812">Transmembrane</keyword>
<keyword evidence="6" id="KW-1185">Reference proteome</keyword>
<proteinExistence type="predicted"/>
<dbReference type="Proteomes" id="UP000232875">
    <property type="component" value="Unassembled WGS sequence"/>
</dbReference>
<feature type="domain" description="Glycosyltransferase subfamily 4-like N-terminal" evidence="4">
    <location>
        <begin position="31"/>
        <end position="186"/>
    </location>
</feature>
<keyword evidence="2" id="KW-0472">Membrane</keyword>
<accession>A0A2N1JGD0</accession>
<evidence type="ECO:0000259" key="3">
    <source>
        <dbReference type="Pfam" id="PF00534"/>
    </source>
</evidence>
<dbReference type="AlphaFoldDB" id="A0A2N1JGD0"/>
<dbReference type="Gene3D" id="3.40.50.2000">
    <property type="entry name" value="Glycogen Phosphorylase B"/>
    <property type="match status" value="2"/>
</dbReference>
<evidence type="ECO:0000259" key="4">
    <source>
        <dbReference type="Pfam" id="PF13439"/>
    </source>
</evidence>
<dbReference type="STRING" id="2020962.A0A2N1JGD0"/>
<gene>
    <name evidence="5" type="ORF">MVES_000480</name>
</gene>
<dbReference type="Pfam" id="PF13439">
    <property type="entry name" value="Glyco_transf_4"/>
    <property type="match status" value="1"/>
</dbReference>
<feature type="domain" description="Glycosyl transferase family 1" evidence="3">
    <location>
        <begin position="287"/>
        <end position="418"/>
    </location>
</feature>
<dbReference type="SUPFAM" id="SSF53756">
    <property type="entry name" value="UDP-Glycosyltransferase/glycogen phosphorylase"/>
    <property type="match status" value="2"/>
</dbReference>
<evidence type="ECO:0008006" key="7">
    <source>
        <dbReference type="Google" id="ProtNLM"/>
    </source>
</evidence>
<sequence>MMSFENDAALQAVSYPYAQDRKRRKIRVAIVTEHLNLEGHEALVLGPDTPLTEYSGHPVVGTFGIPLIVYPGLKLNFMRLRFLRRIQQFQPDVVHFVDPIWLGAQMMYAVRHILPDVPFVSSYHTNLPTYASLFGLPFLENTMWKLTRALHDQCELVFCPSQSTRRMLEGKGFSNVEIWGRGVDTDLFTPGMRDENLRASWGCKPKSSALLNTLHTQAAHRAKQIAITDASPEAEAFIRTPESLPTVSPILSPPPSYESLSDLPPLPGFTLPPALLPQGHNPVTDGESKAVILYVGRISWEKNIRLLVESFRLLPAAVRNNSKLVIVGDGPARADLTRLCAKYKLDAAFMGQQKGKRLASMFASSSIFAFPSFTETFGQVVLEALASGLPVVGLHAEGISDLVCHGTTGLLLDVKRVMSQQSSAAGSGAANERVSAKGNKVFSSPVSPKTQQCASNKACAIAAGSNVKPGLASPIPTVKEFAAAMSAGSRSFQQCAQVYSILLERLIRDRTLRAMMGQRAQQFAVNRTWWDAMESPVRGYEHVVSHVGKPNLTDHELEALRNQQRKIAPLTGPIVKMVIVAYLVFFLYLWTVLF</sequence>
<reference evidence="5 6" key="1">
    <citation type="submission" date="2017-10" db="EMBL/GenBank/DDBJ databases">
        <title>A novel species of cold-tolerant Malassezia isolated from bats.</title>
        <authorList>
            <person name="Lorch J.M."/>
            <person name="Palmer J.M."/>
            <person name="Vanderwolf K.J."/>
            <person name="Schmidt K.Z."/>
            <person name="Verant M.L."/>
            <person name="Weller T.J."/>
            <person name="Blehert D.S."/>
        </authorList>
    </citation>
    <scope>NUCLEOTIDE SEQUENCE [LARGE SCALE GENOMIC DNA]</scope>
    <source>
        <strain evidence="5 6">NWHC:44797-103</strain>
    </source>
</reference>
<dbReference type="InterPro" id="IPR001296">
    <property type="entry name" value="Glyco_trans_1"/>
</dbReference>
<dbReference type="PANTHER" id="PTHR45947">
    <property type="entry name" value="SULFOQUINOVOSYL TRANSFERASE SQD2"/>
    <property type="match status" value="1"/>
</dbReference>
<protein>
    <recommendedName>
        <fullName evidence="7">Glycosyltransferase subfamily 4-like N-terminal domain-containing protein</fullName>
    </recommendedName>
</protein>